<evidence type="ECO:0000313" key="3">
    <source>
        <dbReference type="EMBL" id="SDX49201.1"/>
    </source>
</evidence>
<organism evidence="2 4">
    <name type="scientific">Marinobacter mobilis</name>
    <dbReference type="NCBI Taxonomy" id="488533"/>
    <lineage>
        <taxon>Bacteria</taxon>
        <taxon>Pseudomonadati</taxon>
        <taxon>Pseudomonadota</taxon>
        <taxon>Gammaproteobacteria</taxon>
        <taxon>Pseudomonadales</taxon>
        <taxon>Marinobacteraceae</taxon>
        <taxon>Marinobacter</taxon>
    </lineage>
</organism>
<proteinExistence type="predicted"/>
<dbReference type="Proteomes" id="UP000199675">
    <property type="component" value="Unassembled WGS sequence"/>
</dbReference>
<dbReference type="InterPro" id="IPR006680">
    <property type="entry name" value="Amidohydro-rel"/>
</dbReference>
<gene>
    <name evidence="2" type="ORF">SAMN04487960_105302</name>
    <name evidence="3" type="ORF">SAMN04487960_11032</name>
</gene>
<dbReference type="Gene3D" id="3.20.20.140">
    <property type="entry name" value="Metal-dependent hydrolases"/>
    <property type="match status" value="1"/>
</dbReference>
<dbReference type="STRING" id="488533.SAMN04487960_105302"/>
<dbReference type="Gene3D" id="2.30.40.10">
    <property type="entry name" value="Urease, subunit C, domain 1"/>
    <property type="match status" value="1"/>
</dbReference>
<reference evidence="2 4" key="1">
    <citation type="submission" date="2016-10" db="EMBL/GenBank/DDBJ databases">
        <authorList>
            <person name="de Groot N.N."/>
        </authorList>
    </citation>
    <scope>NUCLEOTIDE SEQUENCE [LARGE SCALE GENOMIC DNA]</scope>
    <source>
        <strain evidence="2 4">CGMCC 1.7059</strain>
    </source>
</reference>
<feature type="domain" description="Amidohydrolase-related" evidence="1">
    <location>
        <begin position="99"/>
        <end position="468"/>
    </location>
</feature>
<dbReference type="SUPFAM" id="SSF51338">
    <property type="entry name" value="Composite domain of metallo-dependent hydrolases"/>
    <property type="match status" value="1"/>
</dbReference>
<accession>A0A1H2YA14</accession>
<evidence type="ECO:0000313" key="2">
    <source>
        <dbReference type="EMBL" id="SDX01678.1"/>
    </source>
</evidence>
<dbReference type="PANTHER" id="PTHR43135:SF3">
    <property type="entry name" value="ALPHA-D-RIBOSE 1-METHYLPHOSPHONATE 5-TRIPHOSPHATE DIPHOSPHATASE"/>
    <property type="match status" value="1"/>
</dbReference>
<dbReference type="OrthoDB" id="9776455at2"/>
<protein>
    <submittedName>
        <fullName evidence="2">Imidazolonepropionase</fullName>
    </submittedName>
</protein>
<dbReference type="InterPro" id="IPR032466">
    <property type="entry name" value="Metal_Hydrolase"/>
</dbReference>
<dbReference type="RefSeq" id="WP_091813185.1">
    <property type="nucleotide sequence ID" value="NZ_FNNE01000005.1"/>
</dbReference>
<dbReference type="AlphaFoldDB" id="A0A1H2YA14"/>
<dbReference type="SUPFAM" id="SSF51556">
    <property type="entry name" value="Metallo-dependent hydrolases"/>
    <property type="match status" value="1"/>
</dbReference>
<dbReference type="InterPro" id="IPR051781">
    <property type="entry name" value="Metallo-dep_Hydrolase"/>
</dbReference>
<dbReference type="EMBL" id="FNNE01000005">
    <property type="protein sequence ID" value="SDX01678.1"/>
    <property type="molecule type" value="Genomic_DNA"/>
</dbReference>
<dbReference type="PANTHER" id="PTHR43135">
    <property type="entry name" value="ALPHA-D-RIBOSE 1-METHYLPHOSPHONATE 5-TRIPHOSPHATE DIPHOSPHATASE"/>
    <property type="match status" value="1"/>
</dbReference>
<dbReference type="EMBL" id="FNNE01000010">
    <property type="protein sequence ID" value="SDX49201.1"/>
    <property type="molecule type" value="Genomic_DNA"/>
</dbReference>
<keyword evidence="4" id="KW-1185">Reference proteome</keyword>
<dbReference type="InterPro" id="IPR011059">
    <property type="entry name" value="Metal-dep_hydrolase_composite"/>
</dbReference>
<sequence>MIKPARYIVVILFVLAVAGTFGLFQVRATINEPAGLLTPWPHNGTNLRITSVRLYDPDSGDLKSVDAVDIRHGRITAIYGTGDSIPDHYGATLEGRQRVLLPGLTDFHVHLGASDGRPPWAMDGLAMVSVASQREAFLYSGITAVVEGSPNALAALDQALAPSPRVYPSTRMITALDGHPIPMYQEFVPWPMTGLVIDEQVLAIASADTSAGAIEALVNGPGHHVKLVLDGAIPWDSPRLTEADVAAVVKHAHAAGKPVYVHIGSAQDAVMAARAGADVLMHTPYVDLLSDSDLAELKASGVAVVTTAQIWEWFQRGLNKQPALTGLERQLASPGLLAAWADDWHRASADYQSTTFSQDYLARLSGFNANLTENLKRLYQAGIPQIAGTDTGIPGLTPGASLIRELQLLQSYGLAAPDLLRMATSAPGTLLGDSNSGRIQPGSAADLVLVEGDPTSDVSALAELAYVIQAGVVYQRRQ</sequence>
<evidence type="ECO:0000259" key="1">
    <source>
        <dbReference type="Pfam" id="PF01979"/>
    </source>
</evidence>
<dbReference type="Pfam" id="PF01979">
    <property type="entry name" value="Amidohydro_1"/>
    <property type="match status" value="1"/>
</dbReference>
<dbReference type="GO" id="GO:0016810">
    <property type="term" value="F:hydrolase activity, acting on carbon-nitrogen (but not peptide) bonds"/>
    <property type="evidence" value="ECO:0007669"/>
    <property type="project" value="InterPro"/>
</dbReference>
<evidence type="ECO:0000313" key="4">
    <source>
        <dbReference type="Proteomes" id="UP000199675"/>
    </source>
</evidence>
<name>A0A1H2YA14_9GAMM</name>